<keyword evidence="2" id="KW-1185">Reference proteome</keyword>
<dbReference type="OrthoDB" id="5690804at2"/>
<sequence length="141" mass="16567">MDYTIYPCESLGNIALGLPRDQIRLLLKESYQEFYRNQFSKVPTDFYQGSGLFINYNESLFCEAIEIVQPAKPTLFSVKLLEVSYESVEEQIKEWDEKLEITKTGFTSYKFGIGAYAPDKYEFPNEVVESIIVFRKRYYDE</sequence>
<dbReference type="AlphaFoldDB" id="A0A4Y8S5R7"/>
<proteinExistence type="predicted"/>
<accession>A0A4Y8S5R7</accession>
<evidence type="ECO:0000313" key="2">
    <source>
        <dbReference type="Proteomes" id="UP000297540"/>
    </source>
</evidence>
<dbReference type="RefSeq" id="WP_133235529.1">
    <property type="nucleotide sequence ID" value="NZ_SOZE01000036.1"/>
</dbReference>
<organism evidence="1 2">
    <name type="scientific">Mucilaginibacter psychrotolerans</name>
    <dbReference type="NCBI Taxonomy" id="1524096"/>
    <lineage>
        <taxon>Bacteria</taxon>
        <taxon>Pseudomonadati</taxon>
        <taxon>Bacteroidota</taxon>
        <taxon>Sphingobacteriia</taxon>
        <taxon>Sphingobacteriales</taxon>
        <taxon>Sphingobacteriaceae</taxon>
        <taxon>Mucilaginibacter</taxon>
    </lineage>
</organism>
<evidence type="ECO:0000313" key="1">
    <source>
        <dbReference type="EMBL" id="TFF33955.1"/>
    </source>
</evidence>
<protein>
    <submittedName>
        <fullName evidence="1">Uncharacterized protein</fullName>
    </submittedName>
</protein>
<name>A0A4Y8S5R7_9SPHI</name>
<dbReference type="Proteomes" id="UP000297540">
    <property type="component" value="Unassembled WGS sequence"/>
</dbReference>
<gene>
    <name evidence="1" type="ORF">E2R66_23530</name>
</gene>
<reference evidence="1 2" key="1">
    <citation type="journal article" date="2017" name="Int. J. Syst. Evol. Microbiol.">
        <title>Mucilaginibacterpsychrotolerans sp. nov., isolated from peatlands.</title>
        <authorList>
            <person name="Deng Y."/>
            <person name="Shen L."/>
            <person name="Xu B."/>
            <person name="Liu Y."/>
            <person name="Gu Z."/>
            <person name="Liu H."/>
            <person name="Zhou Y."/>
        </authorList>
    </citation>
    <scope>NUCLEOTIDE SEQUENCE [LARGE SCALE GENOMIC DNA]</scope>
    <source>
        <strain evidence="1 2">NH7-4</strain>
    </source>
</reference>
<dbReference type="EMBL" id="SOZE01000036">
    <property type="protein sequence ID" value="TFF33955.1"/>
    <property type="molecule type" value="Genomic_DNA"/>
</dbReference>
<comment type="caution">
    <text evidence="1">The sequence shown here is derived from an EMBL/GenBank/DDBJ whole genome shotgun (WGS) entry which is preliminary data.</text>
</comment>